<feature type="compositionally biased region" description="Basic and acidic residues" evidence="1">
    <location>
        <begin position="62"/>
        <end position="91"/>
    </location>
</feature>
<feature type="region of interest" description="Disordered" evidence="1">
    <location>
        <begin position="1"/>
        <end position="115"/>
    </location>
</feature>
<evidence type="ECO:0000256" key="1">
    <source>
        <dbReference type="SAM" id="MobiDB-lite"/>
    </source>
</evidence>
<dbReference type="Proteomes" id="UP001286313">
    <property type="component" value="Unassembled WGS sequence"/>
</dbReference>
<evidence type="ECO:0000313" key="3">
    <source>
        <dbReference type="Proteomes" id="UP001286313"/>
    </source>
</evidence>
<proteinExistence type="predicted"/>
<comment type="caution">
    <text evidence="2">The sequence shown here is derived from an EMBL/GenBank/DDBJ whole genome shotgun (WGS) entry which is preliminary data.</text>
</comment>
<name>A0AAE1GES5_PETCI</name>
<keyword evidence="3" id="KW-1185">Reference proteome</keyword>
<accession>A0AAE1GES5</accession>
<feature type="compositionally biased region" description="Basic and acidic residues" evidence="1">
    <location>
        <begin position="100"/>
        <end position="115"/>
    </location>
</feature>
<evidence type="ECO:0000313" key="2">
    <source>
        <dbReference type="EMBL" id="KAK3891719.1"/>
    </source>
</evidence>
<gene>
    <name evidence="2" type="ORF">Pcinc_004397</name>
</gene>
<dbReference type="EMBL" id="JAWQEG010000314">
    <property type="protein sequence ID" value="KAK3891719.1"/>
    <property type="molecule type" value="Genomic_DNA"/>
</dbReference>
<organism evidence="2 3">
    <name type="scientific">Petrolisthes cinctipes</name>
    <name type="common">Flat porcelain crab</name>
    <dbReference type="NCBI Taxonomy" id="88211"/>
    <lineage>
        <taxon>Eukaryota</taxon>
        <taxon>Metazoa</taxon>
        <taxon>Ecdysozoa</taxon>
        <taxon>Arthropoda</taxon>
        <taxon>Crustacea</taxon>
        <taxon>Multicrustacea</taxon>
        <taxon>Malacostraca</taxon>
        <taxon>Eumalacostraca</taxon>
        <taxon>Eucarida</taxon>
        <taxon>Decapoda</taxon>
        <taxon>Pleocyemata</taxon>
        <taxon>Anomura</taxon>
        <taxon>Galatheoidea</taxon>
        <taxon>Porcellanidae</taxon>
        <taxon>Petrolisthes</taxon>
    </lineage>
</organism>
<feature type="compositionally biased region" description="Basic and acidic residues" evidence="1">
    <location>
        <begin position="1"/>
        <end position="51"/>
    </location>
</feature>
<reference evidence="2" key="1">
    <citation type="submission" date="2023-10" db="EMBL/GenBank/DDBJ databases">
        <title>Genome assemblies of two species of porcelain crab, Petrolisthes cinctipes and Petrolisthes manimaculis (Anomura: Porcellanidae).</title>
        <authorList>
            <person name="Angst P."/>
        </authorList>
    </citation>
    <scope>NUCLEOTIDE SEQUENCE</scope>
    <source>
        <strain evidence="2">PB745_01</strain>
        <tissue evidence="2">Gill</tissue>
    </source>
</reference>
<protein>
    <submittedName>
        <fullName evidence="2">Uncharacterized protein</fullName>
    </submittedName>
</protein>
<sequence>MVGERRGGWDDGERRGWWGRGGEGRMVGEEEGRGGEDGRGGQDGWGREGWKMKGRGKVGIGKGEKSIENERKEESGEWRGEERRAEKEGVGRMRGKKRIGRGEKGKEGRSRENER</sequence>
<dbReference type="AlphaFoldDB" id="A0AAE1GES5"/>